<evidence type="ECO:0000313" key="2">
    <source>
        <dbReference type="EMBL" id="RPA34891.1"/>
    </source>
</evidence>
<dbReference type="AlphaFoldDB" id="A0A3N4EMY3"/>
<sequence>MNMKHNTAKTANVSILNTQVKWGLSLCVASALWLSSPAVHGAERLSEQALGTYSQARVINLQTPEYEADKLARVDALHEQAKLLSSADNVTKKVTREQVMAKNQKVAATAANQQQRALALQNQVVYYDFSFYAADSRLYDDYDYDGFYQTFSVTFDADINSSSGDIQADVFAELYLSQDGGPWIHYYSTDVFTLNADASNDDYEVLTTLANGYQTDHYDVLIDLYELGYADPVATISSDESNALYALPLESSDRDLVYVEEVYIETEHSGGALSWLSVGLLAGFARLRQRSINK</sequence>
<dbReference type="EMBL" id="CP034073">
    <property type="protein sequence ID" value="AZG37038.1"/>
    <property type="molecule type" value="Genomic_DNA"/>
</dbReference>
<reference evidence="2" key="3">
    <citation type="submission" date="2018-11" db="EMBL/GenBank/DDBJ databases">
        <authorList>
            <person name="Hwang Y.J."/>
            <person name="Hwang C.Y."/>
        </authorList>
    </citation>
    <scope>NUCLEOTIDE SEQUENCE</scope>
    <source>
        <strain evidence="2">R106</strain>
    </source>
</reference>
<dbReference type="InterPro" id="IPR020008">
    <property type="entry name" value="GlyGly_CTERM"/>
</dbReference>
<dbReference type="KEGG" id="spsr:EGC80_20645"/>
<gene>
    <name evidence="2" type="ORF">EGC77_04315</name>
    <name evidence="1" type="ORF">EGC80_20645</name>
</gene>
<dbReference type="Proteomes" id="UP000273778">
    <property type="component" value="Chromosome"/>
</dbReference>
<accession>A0A3N4EMY3</accession>
<evidence type="ECO:0000313" key="3">
    <source>
        <dbReference type="Proteomes" id="UP000273778"/>
    </source>
</evidence>
<proteinExistence type="predicted"/>
<reference evidence="4" key="2">
    <citation type="submission" date="2018-11" db="EMBL/GenBank/DDBJ databases">
        <title>Shewanella sp. R106.</title>
        <authorList>
            <person name="Hwang Y.J."/>
            <person name="Hwang C.Y."/>
        </authorList>
    </citation>
    <scope>NUCLEOTIDE SEQUENCE [LARGE SCALE GENOMIC DNA]</scope>
    <source>
        <strain evidence="4">R106</strain>
    </source>
</reference>
<evidence type="ECO:0000313" key="4">
    <source>
        <dbReference type="Proteomes" id="UP000278855"/>
    </source>
</evidence>
<dbReference type="NCBIfam" id="TIGR03501">
    <property type="entry name" value="GlyGly_CTERM"/>
    <property type="match status" value="1"/>
</dbReference>
<name>A0A3N4EMY3_9GAMM</name>
<organism evidence="2 4">
    <name type="scientific">Shewanella psychromarinicola</name>
    <dbReference type="NCBI Taxonomy" id="2487742"/>
    <lineage>
        <taxon>Bacteria</taxon>
        <taxon>Pseudomonadati</taxon>
        <taxon>Pseudomonadota</taxon>
        <taxon>Gammaproteobacteria</taxon>
        <taxon>Alteromonadales</taxon>
        <taxon>Shewanellaceae</taxon>
        <taxon>Shewanella</taxon>
    </lineage>
</organism>
<dbReference type="Proteomes" id="UP000278855">
    <property type="component" value="Unassembled WGS sequence"/>
</dbReference>
<dbReference type="OrthoDB" id="6322244at2"/>
<keyword evidence="3" id="KW-1185">Reference proteome</keyword>
<dbReference type="NCBIfam" id="NF038116">
    <property type="entry name" value="Sden1266_dom"/>
    <property type="match status" value="1"/>
</dbReference>
<evidence type="ECO:0000313" key="1">
    <source>
        <dbReference type="EMBL" id="AZG37038.1"/>
    </source>
</evidence>
<dbReference type="EMBL" id="RKKB01000001">
    <property type="protein sequence ID" value="RPA34891.1"/>
    <property type="molecule type" value="Genomic_DNA"/>
</dbReference>
<protein>
    <submittedName>
        <fullName evidence="2">GlyGly-CTERM sorting domain-containing protein</fullName>
    </submittedName>
</protein>
<reference evidence="1 3" key="1">
    <citation type="submission" date="2018-11" db="EMBL/GenBank/DDBJ databases">
        <title>Shewanella sp. M2.</title>
        <authorList>
            <person name="Hwang Y.J."/>
            <person name="Hwang C.Y."/>
        </authorList>
    </citation>
    <scope>NUCLEOTIDE SEQUENCE [LARGE SCALE GENOMIC DNA]</scope>
    <source>
        <strain evidence="1 3">M2</strain>
    </source>
</reference>